<keyword evidence="2" id="KW-1185">Reference proteome</keyword>
<protein>
    <submittedName>
        <fullName evidence="1">Uncharacterized protein</fullName>
    </submittedName>
</protein>
<organism evidence="1 2">
    <name type="scientific">Methyloceanibacter caenitepidi</name>
    <dbReference type="NCBI Taxonomy" id="1384459"/>
    <lineage>
        <taxon>Bacteria</taxon>
        <taxon>Pseudomonadati</taxon>
        <taxon>Pseudomonadota</taxon>
        <taxon>Alphaproteobacteria</taxon>
        <taxon>Hyphomicrobiales</taxon>
        <taxon>Hyphomicrobiaceae</taxon>
        <taxon>Methyloceanibacter</taxon>
    </lineage>
</organism>
<dbReference type="EMBL" id="AP014648">
    <property type="protein sequence ID" value="BAQ16197.1"/>
    <property type="molecule type" value="Genomic_DNA"/>
</dbReference>
<evidence type="ECO:0000313" key="1">
    <source>
        <dbReference type="EMBL" id="BAQ16197.1"/>
    </source>
</evidence>
<name>A0A0A8K121_9HYPH</name>
<dbReference type="AlphaFoldDB" id="A0A0A8K121"/>
<dbReference type="STRING" id="1384459.GL4_0734"/>
<dbReference type="HOGENOM" id="CLU_3253903_0_0_5"/>
<proteinExistence type="predicted"/>
<gene>
    <name evidence="1" type="ORF">GL4_0734</name>
</gene>
<dbReference type="Proteomes" id="UP000031643">
    <property type="component" value="Chromosome"/>
</dbReference>
<dbReference type="KEGG" id="mcg:GL4_0734"/>
<sequence length="42" mass="4860">MPEFWRRDAVCLDFVFGAGSGLVSDLHRRPNAMVLHPNWHSH</sequence>
<accession>A0A0A8K121</accession>
<reference evidence="1 2" key="1">
    <citation type="submission" date="2014-09" db="EMBL/GenBank/DDBJ databases">
        <title>Genome sequencing of Methyloceanibacter caenitepidi Gela4.</title>
        <authorList>
            <person name="Takeuchi M."/>
            <person name="Susumu S."/>
            <person name="Kamagata Y."/>
            <person name="Oshima K."/>
            <person name="Hattori M."/>
            <person name="Iwasaki W."/>
        </authorList>
    </citation>
    <scope>NUCLEOTIDE SEQUENCE [LARGE SCALE GENOMIC DNA]</scope>
    <source>
        <strain evidence="1 2">Gela4</strain>
    </source>
</reference>
<evidence type="ECO:0000313" key="2">
    <source>
        <dbReference type="Proteomes" id="UP000031643"/>
    </source>
</evidence>